<sequence length="270" mass="32101">MKISIIVTCYNQEAFLGETLNSIAQQTYSDWECIIIDDGSTDNSAQIAKKWREKDSRFLYFYQENKDRSAARNAGIDKISGEFVQFLDGDDMLQPTKFEESIALFTKEKCDIVISNFEEIKEGKRRPPFCNLGKYEFTYENILLKWDIDFNIPIHCFIFSKKSIEGIFFVEEFSVKEDWVMWLEVFKRTPKVLFIDKPLAVYRIHNSNTSQNKKLIEKNIEKVLSYILKNETLYFDAFFLKIINYYKEKIHKIQSRPWYKKVFYALIGKE</sequence>
<evidence type="ECO:0000313" key="2">
    <source>
        <dbReference type="EMBL" id="SDW26200.1"/>
    </source>
</evidence>
<dbReference type="GO" id="GO:0016758">
    <property type="term" value="F:hexosyltransferase activity"/>
    <property type="evidence" value="ECO:0007669"/>
    <property type="project" value="UniProtKB-ARBA"/>
</dbReference>
<name>A0A1H2S3W6_9FLAO</name>
<dbReference type="SUPFAM" id="SSF53448">
    <property type="entry name" value="Nucleotide-diphospho-sugar transferases"/>
    <property type="match status" value="1"/>
</dbReference>
<evidence type="ECO:0000313" key="3">
    <source>
        <dbReference type="Proteomes" id="UP000182771"/>
    </source>
</evidence>
<keyword evidence="3" id="KW-1185">Reference proteome</keyword>
<comment type="caution">
    <text evidence="2">The sequence shown here is derived from an EMBL/GenBank/DDBJ whole genome shotgun (WGS) entry which is preliminary data.</text>
</comment>
<gene>
    <name evidence="2" type="ORF">SAMN05444420_101653</name>
</gene>
<dbReference type="OrthoDB" id="597270at2"/>
<dbReference type="GeneID" id="85017493"/>
<dbReference type="PANTHER" id="PTHR22916:SF3">
    <property type="entry name" value="UDP-GLCNAC:BETAGAL BETA-1,3-N-ACETYLGLUCOSAMINYLTRANSFERASE-LIKE PROTEIN 1"/>
    <property type="match status" value="1"/>
</dbReference>
<dbReference type="AlphaFoldDB" id="A0A1H2S3W6"/>
<dbReference type="InterPro" id="IPR029044">
    <property type="entry name" value="Nucleotide-diphossugar_trans"/>
</dbReference>
<protein>
    <recommendedName>
        <fullName evidence="1">Glycosyltransferase 2-like domain-containing protein</fullName>
    </recommendedName>
</protein>
<dbReference type="Proteomes" id="UP000182771">
    <property type="component" value="Unassembled WGS sequence"/>
</dbReference>
<accession>A0A1H2S3W6</accession>
<organism evidence="2 3">
    <name type="scientific">Capnocytophaga granulosa</name>
    <dbReference type="NCBI Taxonomy" id="45242"/>
    <lineage>
        <taxon>Bacteria</taxon>
        <taxon>Pseudomonadati</taxon>
        <taxon>Bacteroidota</taxon>
        <taxon>Flavobacteriia</taxon>
        <taxon>Flavobacteriales</taxon>
        <taxon>Flavobacteriaceae</taxon>
        <taxon>Capnocytophaga</taxon>
    </lineage>
</organism>
<dbReference type="RefSeq" id="WP_016419893.1">
    <property type="nucleotide sequence ID" value="NZ_FNND01000001.1"/>
</dbReference>
<dbReference type="Gene3D" id="3.90.550.10">
    <property type="entry name" value="Spore Coat Polysaccharide Biosynthesis Protein SpsA, Chain A"/>
    <property type="match status" value="1"/>
</dbReference>
<evidence type="ECO:0000259" key="1">
    <source>
        <dbReference type="Pfam" id="PF00535"/>
    </source>
</evidence>
<dbReference type="EMBL" id="FNND01000001">
    <property type="protein sequence ID" value="SDW26200.1"/>
    <property type="molecule type" value="Genomic_DNA"/>
</dbReference>
<dbReference type="Pfam" id="PF00535">
    <property type="entry name" value="Glycos_transf_2"/>
    <property type="match status" value="1"/>
</dbReference>
<feature type="domain" description="Glycosyltransferase 2-like" evidence="1">
    <location>
        <begin position="4"/>
        <end position="166"/>
    </location>
</feature>
<dbReference type="InterPro" id="IPR001173">
    <property type="entry name" value="Glyco_trans_2-like"/>
</dbReference>
<proteinExistence type="predicted"/>
<dbReference type="PANTHER" id="PTHR22916">
    <property type="entry name" value="GLYCOSYLTRANSFERASE"/>
    <property type="match status" value="1"/>
</dbReference>
<reference evidence="2 3" key="1">
    <citation type="submission" date="2016-10" db="EMBL/GenBank/DDBJ databases">
        <authorList>
            <person name="Varghese N."/>
            <person name="Submissions S."/>
        </authorList>
    </citation>
    <scope>NUCLEOTIDE SEQUENCE [LARGE SCALE GENOMIC DNA]</scope>
    <source>
        <strain evidence="2 3">DSM 11449</strain>
    </source>
</reference>